<organism evidence="1 2">
    <name type="scientific">Lentzea albidocapillata subsp. violacea</name>
    <dbReference type="NCBI Taxonomy" id="128104"/>
    <lineage>
        <taxon>Bacteria</taxon>
        <taxon>Bacillati</taxon>
        <taxon>Actinomycetota</taxon>
        <taxon>Actinomycetes</taxon>
        <taxon>Pseudonocardiales</taxon>
        <taxon>Pseudonocardiaceae</taxon>
        <taxon>Lentzea</taxon>
    </lineage>
</organism>
<dbReference type="SMART" id="SM00028">
    <property type="entry name" value="TPR"/>
    <property type="match status" value="3"/>
</dbReference>
<evidence type="ECO:0000313" key="1">
    <source>
        <dbReference type="EMBL" id="SDN14165.1"/>
    </source>
</evidence>
<proteinExistence type="predicted"/>
<gene>
    <name evidence="1" type="ORF">SAMN04488074_13631</name>
</gene>
<dbReference type="RefSeq" id="WP_090015108.1">
    <property type="nucleotide sequence ID" value="NZ_FNET01000036.1"/>
</dbReference>
<dbReference type="InterPro" id="IPR019734">
    <property type="entry name" value="TPR_rpt"/>
</dbReference>
<dbReference type="Proteomes" id="UP000199682">
    <property type="component" value="Unassembled WGS sequence"/>
</dbReference>
<sequence length="412" mass="44568">MSQQDLTPQARAALVGLVSPPDDPPGDFGLDDLAALLDAGEPDASLVLRELVQHGLVQLCGIGRFTVSSVLKARARSNHLVLQAVHADLTLDPHAPRLAKVYTAPGEPHCADRIGALEWFLEERETLMGLLTELIERDWPELCATLAEAVFGLTGHSGHHRDRQRAAHHGIVAVNRLHLDPAPAADKAEHDAREHRHHQRMATFLARLADARTNLHDHDGALDALDQAEEHARQADDQVLAVVLGMRGRAHQAAGNLDAAETELRDALALDLAHGHRHSIVEHRRHLAAVLTGQGRHDEALDELDQAATTLSGLHDRIGQAKLLTATAAVFVNAATPQKAFGPLATALELVIDADAPACRADIYLQLARASRAGGAYAIVTDEYFRDAATFYQLGHREDLAEVVDAERVGQD</sequence>
<name>A0A1G9YZL6_9PSEU</name>
<dbReference type="EMBL" id="FNET01000036">
    <property type="protein sequence ID" value="SDN14165.1"/>
    <property type="molecule type" value="Genomic_DNA"/>
</dbReference>
<evidence type="ECO:0008006" key="3">
    <source>
        <dbReference type="Google" id="ProtNLM"/>
    </source>
</evidence>
<dbReference type="SUPFAM" id="SSF48452">
    <property type="entry name" value="TPR-like"/>
    <property type="match status" value="1"/>
</dbReference>
<dbReference type="Gene3D" id="1.25.40.10">
    <property type="entry name" value="Tetratricopeptide repeat domain"/>
    <property type="match status" value="1"/>
</dbReference>
<evidence type="ECO:0000313" key="2">
    <source>
        <dbReference type="Proteomes" id="UP000199682"/>
    </source>
</evidence>
<dbReference type="AlphaFoldDB" id="A0A1G9YZL6"/>
<reference evidence="2" key="1">
    <citation type="submission" date="2016-10" db="EMBL/GenBank/DDBJ databases">
        <authorList>
            <person name="Varghese N."/>
            <person name="Submissions S."/>
        </authorList>
    </citation>
    <scope>NUCLEOTIDE SEQUENCE [LARGE SCALE GENOMIC DNA]</scope>
    <source>
        <strain evidence="2">DSM 44796</strain>
    </source>
</reference>
<accession>A0A1G9YZL6</accession>
<protein>
    <recommendedName>
        <fullName evidence="3">Tetratricopeptide repeat-containing protein</fullName>
    </recommendedName>
</protein>
<dbReference type="InterPro" id="IPR011990">
    <property type="entry name" value="TPR-like_helical_dom_sf"/>
</dbReference>